<dbReference type="EMBL" id="LT552062">
    <property type="protein sequence ID" value="SAL98293.1"/>
    <property type="molecule type" value="Genomic_DNA"/>
</dbReference>
<dbReference type="AlphaFoldDB" id="A0A163JBW5"/>
<gene>
    <name evidence="1" type="primary">ABSGL_03822.1 scaffold 4673</name>
</gene>
<organism evidence="1">
    <name type="scientific">Absidia glauca</name>
    <name type="common">Pin mould</name>
    <dbReference type="NCBI Taxonomy" id="4829"/>
    <lineage>
        <taxon>Eukaryota</taxon>
        <taxon>Fungi</taxon>
        <taxon>Fungi incertae sedis</taxon>
        <taxon>Mucoromycota</taxon>
        <taxon>Mucoromycotina</taxon>
        <taxon>Mucoromycetes</taxon>
        <taxon>Mucorales</taxon>
        <taxon>Cunninghamellaceae</taxon>
        <taxon>Absidia</taxon>
    </lineage>
</organism>
<dbReference type="OMA" id="ARVEANH"/>
<proteinExistence type="predicted"/>
<accession>A0A163JBW5</accession>
<dbReference type="InParanoid" id="A0A163JBW5"/>
<name>A0A163JBW5_ABSGL</name>
<reference evidence="1" key="1">
    <citation type="submission" date="2016-04" db="EMBL/GenBank/DDBJ databases">
        <authorList>
            <person name="Evans L.H."/>
            <person name="Alamgir A."/>
            <person name="Owens N."/>
            <person name="Weber N.D."/>
            <person name="Virtaneva K."/>
            <person name="Barbian K."/>
            <person name="Babar A."/>
            <person name="Rosenke K."/>
        </authorList>
    </citation>
    <scope>NUCLEOTIDE SEQUENCE [LARGE SCALE GENOMIC DNA]</scope>
    <source>
        <strain evidence="1">CBS 101.48</strain>
    </source>
</reference>
<dbReference type="OrthoDB" id="4023585at2759"/>
<keyword evidence="2" id="KW-1185">Reference proteome</keyword>
<protein>
    <submittedName>
        <fullName evidence="1">Uncharacterized protein</fullName>
    </submittedName>
</protein>
<evidence type="ECO:0000313" key="2">
    <source>
        <dbReference type="Proteomes" id="UP000078561"/>
    </source>
</evidence>
<sequence length="196" mass="20542">MMNAAKINSNIARQALSAQRQQNVSLVARATPISSLHTSATQQKSIIEKAKDLGQEVNKKVGQGLAQGIESAESVAHKAPSPKEVGEKVKKAGQDVNLKVGQNLAHGIENAESLASKAPNAKEVGEKVKETGQEANLKVGQGLAEGIDKVSKTAGNFKSEDVKKAGKQTLSEGVDKVEEAANDAGDRIKKSVNGQK</sequence>
<dbReference type="Proteomes" id="UP000078561">
    <property type="component" value="Unassembled WGS sequence"/>
</dbReference>
<evidence type="ECO:0000313" key="1">
    <source>
        <dbReference type="EMBL" id="SAL98293.1"/>
    </source>
</evidence>